<dbReference type="AlphaFoldDB" id="A0A2S9PTI8"/>
<dbReference type="Proteomes" id="UP000239322">
    <property type="component" value="Unassembled WGS sequence"/>
</dbReference>
<feature type="domain" description="DUF6286" evidence="3">
    <location>
        <begin position="106"/>
        <end position="209"/>
    </location>
</feature>
<evidence type="ECO:0000256" key="2">
    <source>
        <dbReference type="SAM" id="Phobius"/>
    </source>
</evidence>
<comment type="caution">
    <text evidence="4">The sequence shown here is derived from an EMBL/GenBank/DDBJ whole genome shotgun (WGS) entry which is preliminary data.</text>
</comment>
<evidence type="ECO:0000313" key="4">
    <source>
        <dbReference type="EMBL" id="PRH77715.1"/>
    </source>
</evidence>
<feature type="transmembrane region" description="Helical" evidence="2">
    <location>
        <begin position="47"/>
        <end position="68"/>
    </location>
</feature>
<dbReference type="Pfam" id="PF19803">
    <property type="entry name" value="DUF6286"/>
    <property type="match status" value="1"/>
</dbReference>
<evidence type="ECO:0000313" key="5">
    <source>
        <dbReference type="Proteomes" id="UP000239322"/>
    </source>
</evidence>
<keyword evidence="2" id="KW-0812">Transmembrane</keyword>
<keyword evidence="2" id="KW-0472">Membrane</keyword>
<accession>A0A2S9PTI8</accession>
<evidence type="ECO:0000256" key="1">
    <source>
        <dbReference type="SAM" id="MobiDB-lite"/>
    </source>
</evidence>
<dbReference type="InterPro" id="IPR046253">
    <property type="entry name" value="DUF6286"/>
</dbReference>
<gene>
    <name evidence="4" type="ORF">C6N75_18905</name>
</gene>
<feature type="region of interest" description="Disordered" evidence="1">
    <location>
        <begin position="1"/>
        <end position="34"/>
    </location>
</feature>
<evidence type="ECO:0000259" key="3">
    <source>
        <dbReference type="Pfam" id="PF19803"/>
    </source>
</evidence>
<feature type="transmembrane region" description="Helical" evidence="2">
    <location>
        <begin position="95"/>
        <end position="117"/>
    </location>
</feature>
<dbReference type="RefSeq" id="WP_105870092.1">
    <property type="nucleotide sequence ID" value="NZ_PVLV01000287.1"/>
</dbReference>
<keyword evidence="5" id="KW-1185">Reference proteome</keyword>
<name>A0A2S9PTI8_9ACTN</name>
<protein>
    <recommendedName>
        <fullName evidence="3">DUF6286 domain-containing protein</fullName>
    </recommendedName>
</protein>
<keyword evidence="2" id="KW-1133">Transmembrane helix</keyword>
<reference evidence="4 5" key="1">
    <citation type="submission" date="2018-03" db="EMBL/GenBank/DDBJ databases">
        <title>Novel Streptomyces sp. from soil.</title>
        <authorList>
            <person name="Tan G.Y.A."/>
            <person name="Lee Z.Y."/>
        </authorList>
    </citation>
    <scope>NUCLEOTIDE SEQUENCE [LARGE SCALE GENOMIC DNA]</scope>
    <source>
        <strain evidence="4 5">ST5x</strain>
    </source>
</reference>
<dbReference type="OrthoDB" id="4350534at2"/>
<dbReference type="EMBL" id="PVLV01000287">
    <property type="protein sequence ID" value="PRH77715.1"/>
    <property type="molecule type" value="Genomic_DNA"/>
</dbReference>
<organism evidence="4 5">
    <name type="scientific">Streptomyces solincola</name>
    <dbReference type="NCBI Taxonomy" id="2100817"/>
    <lineage>
        <taxon>Bacteria</taxon>
        <taxon>Bacillati</taxon>
        <taxon>Actinomycetota</taxon>
        <taxon>Actinomycetes</taxon>
        <taxon>Kitasatosporales</taxon>
        <taxon>Streptomycetaceae</taxon>
        <taxon>Streptomyces</taxon>
    </lineage>
</organism>
<sequence>MNRAEPGPAEPEPAHGPPDAATGADPAEPRGRSGARRAGRFWSVRRAPAALLALVVLGAAGLLLYDLVSVRAGRPGMSWRKVLTGDLATRSLDDVWTVAGAGVAVALGLWLLALALTPGLRSVLTMRPGPHGLRAGLGRDAVERVLHDRAVGVAGVASARVRAGRGKAAVRAVAHFREVPEVRADVEAAMAAGVRELGLARPPAVSVHVVRPPRKG</sequence>
<feature type="compositionally biased region" description="Low complexity" evidence="1">
    <location>
        <begin position="17"/>
        <end position="26"/>
    </location>
</feature>
<proteinExistence type="predicted"/>